<reference evidence="1 2" key="1">
    <citation type="journal article" date="2018" name="PLoS Genet.">
        <title>Population sequencing reveals clonal diversity and ancestral inbreeding in the grapevine cultivar Chardonnay.</title>
        <authorList>
            <person name="Roach M.J."/>
            <person name="Johnson D.L."/>
            <person name="Bohlmann J."/>
            <person name="van Vuuren H.J."/>
            <person name="Jones S.J."/>
            <person name="Pretorius I.S."/>
            <person name="Schmidt S.A."/>
            <person name="Borneman A.R."/>
        </authorList>
    </citation>
    <scope>NUCLEOTIDE SEQUENCE [LARGE SCALE GENOMIC DNA]</scope>
    <source>
        <strain evidence="2">cv. Chardonnay</strain>
        <tissue evidence="1">Leaf</tissue>
    </source>
</reference>
<proteinExistence type="predicted"/>
<organism evidence="1 2">
    <name type="scientific">Vitis vinifera</name>
    <name type="common">Grape</name>
    <dbReference type="NCBI Taxonomy" id="29760"/>
    <lineage>
        <taxon>Eukaryota</taxon>
        <taxon>Viridiplantae</taxon>
        <taxon>Streptophyta</taxon>
        <taxon>Embryophyta</taxon>
        <taxon>Tracheophyta</taxon>
        <taxon>Spermatophyta</taxon>
        <taxon>Magnoliopsida</taxon>
        <taxon>eudicotyledons</taxon>
        <taxon>Gunneridae</taxon>
        <taxon>Pentapetalae</taxon>
        <taxon>rosids</taxon>
        <taxon>Vitales</taxon>
        <taxon>Vitaceae</taxon>
        <taxon>Viteae</taxon>
        <taxon>Vitis</taxon>
    </lineage>
</organism>
<sequence>MALEISKLMKVLYDFLMQGSKENDKKVADLWVQTGKQDHWDPCFSRPLNDWEVGKVEDLFSRLQGKVVDSAKEDKMGLGRKLRVKSPWQCASLARIEENARTFMD</sequence>
<dbReference type="EMBL" id="QGNW01002164">
    <property type="protein sequence ID" value="RVW24828.1"/>
    <property type="molecule type" value="Genomic_DNA"/>
</dbReference>
<comment type="caution">
    <text evidence="1">The sequence shown here is derived from an EMBL/GenBank/DDBJ whole genome shotgun (WGS) entry which is preliminary data.</text>
</comment>
<evidence type="ECO:0000313" key="1">
    <source>
        <dbReference type="EMBL" id="RVW24828.1"/>
    </source>
</evidence>
<gene>
    <name evidence="1" type="ORF">CK203_112254</name>
</gene>
<evidence type="ECO:0000313" key="2">
    <source>
        <dbReference type="Proteomes" id="UP000288805"/>
    </source>
</evidence>
<dbReference type="AlphaFoldDB" id="A0A438CNS0"/>
<accession>A0A438CNS0</accession>
<protein>
    <submittedName>
        <fullName evidence="1">Uncharacterized protein</fullName>
    </submittedName>
</protein>
<dbReference type="Proteomes" id="UP000288805">
    <property type="component" value="Unassembled WGS sequence"/>
</dbReference>
<name>A0A438CNS0_VITVI</name>